<organism evidence="1 2">
    <name type="scientific">Inquilinus limosus</name>
    <dbReference type="NCBI Taxonomy" id="171674"/>
    <lineage>
        <taxon>Bacteria</taxon>
        <taxon>Pseudomonadati</taxon>
        <taxon>Pseudomonadota</taxon>
        <taxon>Alphaproteobacteria</taxon>
        <taxon>Rhodospirillales</taxon>
        <taxon>Rhodospirillaceae</taxon>
        <taxon>Inquilinus</taxon>
    </lineage>
</organism>
<dbReference type="InterPro" id="IPR010451">
    <property type="entry name" value="Acetoacetate_decarboxylase"/>
</dbReference>
<name>A0A211ZI47_9PROT</name>
<reference evidence="2" key="1">
    <citation type="submission" date="2017-05" db="EMBL/GenBank/DDBJ databases">
        <authorList>
            <person name="Macchi M."/>
            <person name="Festa S."/>
            <person name="Coppotelli B.M."/>
            <person name="Morelli I.S."/>
        </authorList>
    </citation>
    <scope>NUCLEOTIDE SEQUENCE [LARGE SCALE GENOMIC DNA]</scope>
    <source>
        <strain evidence="2">I</strain>
    </source>
</reference>
<dbReference type="InterPro" id="IPR023375">
    <property type="entry name" value="ADC_dom_sf"/>
</dbReference>
<keyword evidence="2" id="KW-1185">Reference proteome</keyword>
<dbReference type="Pfam" id="PF06314">
    <property type="entry name" value="ADC"/>
    <property type="match status" value="1"/>
</dbReference>
<dbReference type="GO" id="GO:0016829">
    <property type="term" value="F:lyase activity"/>
    <property type="evidence" value="ECO:0007669"/>
    <property type="project" value="InterPro"/>
</dbReference>
<dbReference type="NCBIfam" id="NF002614">
    <property type="entry name" value="PRK02265.1"/>
    <property type="match status" value="1"/>
</dbReference>
<dbReference type="RefSeq" id="WP_088153371.1">
    <property type="nucleotide sequence ID" value="NZ_NHON01000050.1"/>
</dbReference>
<dbReference type="AlphaFoldDB" id="A0A211ZI47"/>
<dbReference type="OrthoDB" id="1633687at2"/>
<accession>A0A211ZI47</accession>
<dbReference type="Gene3D" id="2.40.400.10">
    <property type="entry name" value="Acetoacetate decarboxylase-like"/>
    <property type="match status" value="1"/>
</dbReference>
<comment type="caution">
    <text evidence="1">The sequence shown here is derived from an EMBL/GenBank/DDBJ whole genome shotgun (WGS) entry which is preliminary data.</text>
</comment>
<proteinExistence type="predicted"/>
<dbReference type="Proteomes" id="UP000196655">
    <property type="component" value="Unassembled WGS sequence"/>
</dbReference>
<evidence type="ECO:0000313" key="1">
    <source>
        <dbReference type="EMBL" id="OWJ64767.1"/>
    </source>
</evidence>
<gene>
    <name evidence="1" type="ORF">BWR60_23040</name>
</gene>
<protein>
    <submittedName>
        <fullName evidence="1">Acetoacetate decarboxylase</fullName>
    </submittedName>
</protein>
<dbReference type="SUPFAM" id="SSF160104">
    <property type="entry name" value="Acetoacetate decarboxylase-like"/>
    <property type="match status" value="1"/>
</dbReference>
<evidence type="ECO:0000313" key="2">
    <source>
        <dbReference type="Proteomes" id="UP000196655"/>
    </source>
</evidence>
<sequence length="249" mass="27922">MRIQDVLRLPSMPAAGPSYPAGPYRFVDREYMIITYETDPQVVRDQLPEPLEPLERPLVHYEWIKMPDSSGFGSYTESGMVIPCKFRGEEMSFVAQMYLDDDPPIAAGREIWGFPKKYAHPKLQIVKDTLTGTLSYADQLVAMGTMGYKHESMAGNGERTMATLSRTQVNLKLIPGVDGRPEVCQLVAYNLVDITPKGSWIGPARLHLVPHVNAPVADLPVRRVIGAHHLIADLTLPYGRVLYDYNRPD</sequence>
<dbReference type="EMBL" id="NHON01000050">
    <property type="protein sequence ID" value="OWJ64767.1"/>
    <property type="molecule type" value="Genomic_DNA"/>
</dbReference>